<evidence type="ECO:0000256" key="3">
    <source>
        <dbReference type="ARBA" id="ARBA00023163"/>
    </source>
</evidence>
<keyword evidence="3" id="KW-0804">Transcription</keyword>
<dbReference type="PROSITE" id="PS51005">
    <property type="entry name" value="NAC"/>
    <property type="match status" value="1"/>
</dbReference>
<keyword evidence="4" id="KW-0539">Nucleus</keyword>
<dbReference type="EMBL" id="JBBPBK010000010">
    <property type="protein sequence ID" value="KAK9276922.1"/>
    <property type="molecule type" value="Genomic_DNA"/>
</dbReference>
<name>A0AAP0WR16_LIQFO</name>
<feature type="domain" description="NAC" evidence="6">
    <location>
        <begin position="48"/>
        <end position="200"/>
    </location>
</feature>
<comment type="caution">
    <text evidence="7">The sequence shown here is derived from an EMBL/GenBank/DDBJ whole genome shotgun (WGS) entry which is preliminary data.</text>
</comment>
<accession>A0AAP0WR16</accession>
<feature type="region of interest" description="Disordered" evidence="5">
    <location>
        <begin position="206"/>
        <end position="230"/>
    </location>
</feature>
<keyword evidence="8" id="KW-1185">Reference proteome</keyword>
<dbReference type="InterPro" id="IPR003441">
    <property type="entry name" value="NAC-dom"/>
</dbReference>
<dbReference type="GO" id="GO:0003677">
    <property type="term" value="F:DNA binding"/>
    <property type="evidence" value="ECO:0007669"/>
    <property type="project" value="UniProtKB-KW"/>
</dbReference>
<dbReference type="SUPFAM" id="SSF101941">
    <property type="entry name" value="NAC domain"/>
    <property type="match status" value="1"/>
</dbReference>
<keyword evidence="2" id="KW-0238">DNA-binding</keyword>
<organism evidence="7 8">
    <name type="scientific">Liquidambar formosana</name>
    <name type="common">Formosan gum</name>
    <dbReference type="NCBI Taxonomy" id="63359"/>
    <lineage>
        <taxon>Eukaryota</taxon>
        <taxon>Viridiplantae</taxon>
        <taxon>Streptophyta</taxon>
        <taxon>Embryophyta</taxon>
        <taxon>Tracheophyta</taxon>
        <taxon>Spermatophyta</taxon>
        <taxon>Magnoliopsida</taxon>
        <taxon>eudicotyledons</taxon>
        <taxon>Gunneridae</taxon>
        <taxon>Pentapetalae</taxon>
        <taxon>Saxifragales</taxon>
        <taxon>Altingiaceae</taxon>
        <taxon>Liquidambar</taxon>
    </lineage>
</organism>
<evidence type="ECO:0000256" key="5">
    <source>
        <dbReference type="SAM" id="MobiDB-lite"/>
    </source>
</evidence>
<reference evidence="7 8" key="1">
    <citation type="journal article" date="2024" name="Plant J.">
        <title>Genome sequences and population genomics reveal climatic adaptation and genomic divergence between two closely related sweetgum species.</title>
        <authorList>
            <person name="Xu W.Q."/>
            <person name="Ren C.Q."/>
            <person name="Zhang X.Y."/>
            <person name="Comes H.P."/>
            <person name="Liu X.H."/>
            <person name="Li Y.G."/>
            <person name="Kettle C.J."/>
            <person name="Jalonen R."/>
            <person name="Gaisberger H."/>
            <person name="Ma Y.Z."/>
            <person name="Qiu Y.X."/>
        </authorList>
    </citation>
    <scope>NUCLEOTIDE SEQUENCE [LARGE SCALE GENOMIC DNA]</scope>
    <source>
        <strain evidence="7">Hangzhou</strain>
    </source>
</reference>
<dbReference type="AlphaFoldDB" id="A0AAP0WR16"/>
<evidence type="ECO:0000256" key="1">
    <source>
        <dbReference type="ARBA" id="ARBA00023015"/>
    </source>
</evidence>
<keyword evidence="1" id="KW-0805">Transcription regulation</keyword>
<dbReference type="Pfam" id="PF02365">
    <property type="entry name" value="NAM"/>
    <property type="match status" value="1"/>
</dbReference>
<proteinExistence type="predicted"/>
<gene>
    <name evidence="7" type="ORF">L1049_006460</name>
</gene>
<dbReference type="InterPro" id="IPR036093">
    <property type="entry name" value="NAC_dom_sf"/>
</dbReference>
<feature type="compositionally biased region" description="Acidic residues" evidence="5">
    <location>
        <begin position="216"/>
        <end position="229"/>
    </location>
</feature>
<dbReference type="GO" id="GO:0006355">
    <property type="term" value="P:regulation of DNA-templated transcription"/>
    <property type="evidence" value="ECO:0007669"/>
    <property type="project" value="InterPro"/>
</dbReference>
<dbReference type="Proteomes" id="UP001415857">
    <property type="component" value="Unassembled WGS sequence"/>
</dbReference>
<evidence type="ECO:0000256" key="2">
    <source>
        <dbReference type="ARBA" id="ARBA00023125"/>
    </source>
</evidence>
<dbReference type="PANTHER" id="PTHR31744">
    <property type="entry name" value="PROTEIN CUP-SHAPED COTYLEDON 2-RELATED"/>
    <property type="match status" value="1"/>
</dbReference>
<feature type="region of interest" description="Disordered" evidence="5">
    <location>
        <begin position="14"/>
        <end position="34"/>
    </location>
</feature>
<evidence type="ECO:0000313" key="7">
    <source>
        <dbReference type="EMBL" id="KAK9276922.1"/>
    </source>
</evidence>
<evidence type="ECO:0000259" key="6">
    <source>
        <dbReference type="PROSITE" id="PS51005"/>
    </source>
</evidence>
<sequence length="269" mass="30888">MAILDVFTFSNSSSVHEEKRQGGGGGGEEESLASSVREGGWVEEELNLPLGYRFRPTACELIIYYLVNKIFGRQLPANIIRDDIDVYKFNPDQLPVGEFKYGKTNEAYFFTDQKSTRPRRTTEDGYWKATGEDVEIYCGDAIVGFKKILVFHWGKAPRGRNSSWIMHEYRINPETIPVDLLNDQIKSEKETYVVCRVKHKEYIGRKHSRAESSIESPDESTTSDEEENQIDSTEAKVLLLSWDGSAQLEDYIQDEHVIDDYSKSYQDRV</sequence>
<protein>
    <recommendedName>
        <fullName evidence="6">NAC domain-containing protein</fullName>
    </recommendedName>
</protein>
<dbReference type="Gene3D" id="2.170.150.80">
    <property type="entry name" value="NAC domain"/>
    <property type="match status" value="1"/>
</dbReference>
<evidence type="ECO:0000313" key="8">
    <source>
        <dbReference type="Proteomes" id="UP001415857"/>
    </source>
</evidence>
<evidence type="ECO:0000256" key="4">
    <source>
        <dbReference type="ARBA" id="ARBA00023242"/>
    </source>
</evidence>